<organism evidence="1 2">
    <name type="scientific">Ginsengibacter hankyongi</name>
    <dbReference type="NCBI Taxonomy" id="2607284"/>
    <lineage>
        <taxon>Bacteria</taxon>
        <taxon>Pseudomonadati</taxon>
        <taxon>Bacteroidota</taxon>
        <taxon>Chitinophagia</taxon>
        <taxon>Chitinophagales</taxon>
        <taxon>Chitinophagaceae</taxon>
        <taxon>Ginsengibacter</taxon>
    </lineage>
</organism>
<reference evidence="1 2" key="1">
    <citation type="submission" date="2019-09" db="EMBL/GenBank/DDBJ databases">
        <title>Draft genome sequence of Ginsengibacter sp. BR5-29.</title>
        <authorList>
            <person name="Im W.-T."/>
        </authorList>
    </citation>
    <scope>NUCLEOTIDE SEQUENCE [LARGE SCALE GENOMIC DNA]</scope>
    <source>
        <strain evidence="1 2">BR5-29</strain>
    </source>
</reference>
<dbReference type="Proteomes" id="UP000326903">
    <property type="component" value="Unassembled WGS sequence"/>
</dbReference>
<evidence type="ECO:0000313" key="1">
    <source>
        <dbReference type="EMBL" id="KAA9038088.1"/>
    </source>
</evidence>
<comment type="caution">
    <text evidence="1">The sequence shown here is derived from an EMBL/GenBank/DDBJ whole genome shotgun (WGS) entry which is preliminary data.</text>
</comment>
<dbReference type="InterPro" id="IPR029068">
    <property type="entry name" value="Glyas_Bleomycin-R_OHBP_Dase"/>
</dbReference>
<dbReference type="EMBL" id="VYQF01000004">
    <property type="protein sequence ID" value="KAA9038088.1"/>
    <property type="molecule type" value="Genomic_DNA"/>
</dbReference>
<gene>
    <name evidence="1" type="ORF">FW778_15130</name>
</gene>
<protein>
    <submittedName>
        <fullName evidence="1">Uncharacterized protein</fullName>
    </submittedName>
</protein>
<dbReference type="SUPFAM" id="SSF54593">
    <property type="entry name" value="Glyoxalase/Bleomycin resistance protein/Dihydroxybiphenyl dioxygenase"/>
    <property type="match status" value="1"/>
</dbReference>
<keyword evidence="2" id="KW-1185">Reference proteome</keyword>
<sequence>MAYVKKIKKICASKYLHMEARRDVFQAIADPTRRQIIGMVANKSLNALSKDGKISMELQDMFWGAYFGSCTDTYGVNWMFNRVEKSN</sequence>
<evidence type="ECO:0000313" key="2">
    <source>
        <dbReference type="Proteomes" id="UP000326903"/>
    </source>
</evidence>
<accession>A0A5J5IF01</accession>
<dbReference type="AlphaFoldDB" id="A0A5J5IF01"/>
<proteinExistence type="predicted"/>
<name>A0A5J5IF01_9BACT</name>
<dbReference type="Gene3D" id="3.30.720.110">
    <property type="match status" value="1"/>
</dbReference>